<feature type="region of interest" description="Disordered" evidence="1">
    <location>
        <begin position="15"/>
        <end position="197"/>
    </location>
</feature>
<gene>
    <name evidence="2" type="ORF">DL1_08440</name>
</gene>
<organism evidence="2 3">
    <name type="scientific">Thioclava dalianensis</name>
    <dbReference type="NCBI Taxonomy" id="1185766"/>
    <lineage>
        <taxon>Bacteria</taxon>
        <taxon>Pseudomonadati</taxon>
        <taxon>Pseudomonadota</taxon>
        <taxon>Alphaproteobacteria</taxon>
        <taxon>Rhodobacterales</taxon>
        <taxon>Paracoccaceae</taxon>
        <taxon>Thioclava</taxon>
    </lineage>
</organism>
<dbReference type="STRING" id="1185766.SAMN05216224_106100"/>
<keyword evidence="3" id="KW-1185">Reference proteome</keyword>
<evidence type="ECO:0000256" key="1">
    <source>
        <dbReference type="SAM" id="MobiDB-lite"/>
    </source>
</evidence>
<evidence type="ECO:0000313" key="2">
    <source>
        <dbReference type="EMBL" id="KEP68806.1"/>
    </source>
</evidence>
<feature type="region of interest" description="Disordered" evidence="1">
    <location>
        <begin position="202"/>
        <end position="221"/>
    </location>
</feature>
<dbReference type="RefSeq" id="WP_038067947.1">
    <property type="nucleotide sequence ID" value="NZ_FOVB01000006.1"/>
</dbReference>
<protein>
    <submittedName>
        <fullName evidence="2">Uncharacterized protein</fullName>
    </submittedName>
</protein>
<evidence type="ECO:0000313" key="3">
    <source>
        <dbReference type="Proteomes" id="UP000027725"/>
    </source>
</evidence>
<sequence length="464" mass="50815">MSGLGSFIQGAFQGYQFGEGVKDTKRRRAQQDKDSQWQDESRGRTRSVWDQQDQEFSQRQKAWEHQNAAAGRQEEEWQRADAERAFKQEAFKEAQDGFQNQMDPQGNPAARSVISDGQGPVDRQVTTAPDSEMQTVASGQQQRQDYPTPAPQPRSVAEATATMPGPNPQTEQPAAGMQPIAPAASTPPPDDGGAPSVEIAKETAPAPRSVTGGPISAAQRERGTQSFMTYYRENAAPKIEQYYLSQGDTQKADAWRKWMDAGQTKKHLKYWAGAVQAAAVGDDQGFIDGLLGAYDQIDDGYTILRDKSGLIKDDNGNITGAKVTFKDQNTGRVFSQDMSQGDIVQQGIYALSPEQMFETLYAQTTAATAARAKQQAGDQDFNRKVQLEVLKSQLSGNGMTQKDIVGKVMAEAKAIREANVIRAEPLTDDQIIAQSVANVSKTLQLTQQSFGPNGEVRTEPPPYR</sequence>
<comment type="caution">
    <text evidence="2">The sequence shown here is derived from an EMBL/GenBank/DDBJ whole genome shotgun (WGS) entry which is preliminary data.</text>
</comment>
<feature type="compositionally biased region" description="Basic and acidic residues" evidence="1">
    <location>
        <begin position="72"/>
        <end position="95"/>
    </location>
</feature>
<feature type="compositionally biased region" description="Basic and acidic residues" evidence="1">
    <location>
        <begin position="29"/>
        <end position="43"/>
    </location>
</feature>
<dbReference type="Proteomes" id="UP000027725">
    <property type="component" value="Unassembled WGS sequence"/>
</dbReference>
<reference evidence="2 3" key="1">
    <citation type="submission" date="2014-03" db="EMBL/GenBank/DDBJ databases">
        <title>The draft genome sequence of Thioclava dalianensis DLFJ1-1.</title>
        <authorList>
            <person name="Lai Q."/>
            <person name="Shao Z."/>
        </authorList>
    </citation>
    <scope>NUCLEOTIDE SEQUENCE [LARGE SCALE GENOMIC DNA]</scope>
    <source>
        <strain evidence="2 3">DLFJ1-1</strain>
    </source>
</reference>
<feature type="compositionally biased region" description="Polar residues" evidence="1">
    <location>
        <begin position="124"/>
        <end position="145"/>
    </location>
</feature>
<name>A0A074TAL4_9RHOB</name>
<accession>A0A074TAL4</accession>
<dbReference type="EMBL" id="JHEH01000023">
    <property type="protein sequence ID" value="KEP68806.1"/>
    <property type="molecule type" value="Genomic_DNA"/>
</dbReference>
<dbReference type="AlphaFoldDB" id="A0A074TAL4"/>
<proteinExistence type="predicted"/>
<dbReference type="OrthoDB" id="7876841at2"/>